<accession>A0ACC3SKK1</accession>
<evidence type="ECO:0000313" key="1">
    <source>
        <dbReference type="EMBL" id="KAK8217288.1"/>
    </source>
</evidence>
<gene>
    <name evidence="1" type="ORF">M8818_001541</name>
</gene>
<keyword evidence="2" id="KW-1185">Reference proteome</keyword>
<dbReference type="EMBL" id="JAMKPW020000006">
    <property type="protein sequence ID" value="KAK8217288.1"/>
    <property type="molecule type" value="Genomic_DNA"/>
</dbReference>
<proteinExistence type="predicted"/>
<evidence type="ECO:0000313" key="2">
    <source>
        <dbReference type="Proteomes" id="UP001320706"/>
    </source>
</evidence>
<comment type="caution">
    <text evidence="1">The sequence shown here is derived from an EMBL/GenBank/DDBJ whole genome shotgun (WGS) entry which is preliminary data.</text>
</comment>
<protein>
    <submittedName>
        <fullName evidence="1">Uncharacterized protein</fullName>
    </submittedName>
</protein>
<dbReference type="Proteomes" id="UP001320706">
    <property type="component" value="Unassembled WGS sequence"/>
</dbReference>
<reference evidence="1" key="1">
    <citation type="submission" date="2024-02" db="EMBL/GenBank/DDBJ databases">
        <title>Metagenome Assembled Genome of Zalaria obscura JY119.</title>
        <authorList>
            <person name="Vighnesh L."/>
            <person name="Jagadeeshwari U."/>
            <person name="Venkata Ramana C."/>
            <person name="Sasikala C."/>
        </authorList>
    </citation>
    <scope>NUCLEOTIDE SEQUENCE</scope>
    <source>
        <strain evidence="1">JY119</strain>
    </source>
</reference>
<name>A0ACC3SKK1_9PEZI</name>
<organism evidence="1 2">
    <name type="scientific">Zalaria obscura</name>
    <dbReference type="NCBI Taxonomy" id="2024903"/>
    <lineage>
        <taxon>Eukaryota</taxon>
        <taxon>Fungi</taxon>
        <taxon>Dikarya</taxon>
        <taxon>Ascomycota</taxon>
        <taxon>Pezizomycotina</taxon>
        <taxon>Dothideomycetes</taxon>
        <taxon>Dothideomycetidae</taxon>
        <taxon>Dothideales</taxon>
        <taxon>Zalariaceae</taxon>
        <taxon>Zalaria</taxon>
    </lineage>
</organism>
<sequence length="210" mass="23760">MNIYGSRVRPKCRAISSHLLDALFCSSPSIKSNFSISCVFFSHLSTSPWSDWLARLAGTLSLPIRPRDMDMAWNLEGIHEQGYLRFATLIGRLFGPTYPQAPDTEDRRTGTHMYICERAGVREVQWQFDRTRHHHGTNTMPYQAGFSKTTLGCHPLAAVHPIYDCVLIDAALSEPREEMTPNAPHRCLPIAARKSSPPYRVAPKIPRLTR</sequence>